<accession>A0A378PPW6</accession>
<dbReference type="EMBL" id="UGPZ01000003">
    <property type="protein sequence ID" value="STY93047.1"/>
    <property type="molecule type" value="Genomic_DNA"/>
</dbReference>
<protein>
    <submittedName>
        <fullName evidence="1">Uncharacterized protein</fullName>
    </submittedName>
</protein>
<gene>
    <name evidence="1" type="ORF">NCTC9426_00236</name>
    <name evidence="2" type="ORF">NCTC9426_01761</name>
</gene>
<organism evidence="1 3">
    <name type="scientific">Moraxella bovis</name>
    <dbReference type="NCBI Taxonomy" id="476"/>
    <lineage>
        <taxon>Bacteria</taxon>
        <taxon>Pseudomonadati</taxon>
        <taxon>Pseudomonadota</taxon>
        <taxon>Gammaproteobacteria</taxon>
        <taxon>Moraxellales</taxon>
        <taxon>Moraxellaceae</taxon>
        <taxon>Moraxella</taxon>
    </lineage>
</organism>
<dbReference type="AlphaFoldDB" id="A0A378PPW6"/>
<dbReference type="EMBL" id="UGPZ01000002">
    <property type="protein sequence ID" value="STY90229.1"/>
    <property type="molecule type" value="Genomic_DNA"/>
</dbReference>
<reference evidence="1 3" key="1">
    <citation type="submission" date="2018-06" db="EMBL/GenBank/DDBJ databases">
        <authorList>
            <consortium name="Pathogen Informatics"/>
            <person name="Doyle S."/>
        </authorList>
    </citation>
    <scope>NUCLEOTIDE SEQUENCE [LARGE SCALE GENOMIC DNA]</scope>
    <source>
        <strain evidence="1 3">NCTC9426</strain>
    </source>
</reference>
<dbReference type="Proteomes" id="UP000254133">
    <property type="component" value="Unassembled WGS sequence"/>
</dbReference>
<sequence length="148" mass="17341">MLDIQAIANYVQEYGVVDFDCEMDDGVLWFRGVNCYLIIGKVTDKQVFLTVWEDDECNEVIENFEIQNLDELNVCLKKYALIAQASTKQDETIQEPTDTTMIDIYFKLIKDKLAEHQINLDFDKQNQAEKLVIRHIEDKLVEIIKFLQ</sequence>
<evidence type="ECO:0000313" key="3">
    <source>
        <dbReference type="Proteomes" id="UP000254133"/>
    </source>
</evidence>
<evidence type="ECO:0000313" key="1">
    <source>
        <dbReference type="EMBL" id="STY90229.1"/>
    </source>
</evidence>
<evidence type="ECO:0000313" key="2">
    <source>
        <dbReference type="EMBL" id="STY93047.1"/>
    </source>
</evidence>
<name>A0A378PPW6_MORBO</name>
<dbReference type="RefSeq" id="WP_079326565.1">
    <property type="nucleotide sequence ID" value="NZ_UGPZ01000002.1"/>
</dbReference>
<proteinExistence type="predicted"/>